<dbReference type="RefSeq" id="WP_302712618.1">
    <property type="nucleotide sequence ID" value="NZ_JAULRT010000052.1"/>
</dbReference>
<evidence type="ECO:0000313" key="3">
    <source>
        <dbReference type="Proteomes" id="UP001168380"/>
    </source>
</evidence>
<dbReference type="Pfam" id="PF03031">
    <property type="entry name" value="NIF"/>
    <property type="match status" value="1"/>
</dbReference>
<evidence type="ECO:0000313" key="2">
    <source>
        <dbReference type="EMBL" id="MDO3382384.1"/>
    </source>
</evidence>
<dbReference type="EC" id="3.1.3.-" evidence="2"/>
<dbReference type="Gene3D" id="3.40.50.1000">
    <property type="entry name" value="HAD superfamily/HAD-like"/>
    <property type="match status" value="1"/>
</dbReference>
<dbReference type="SUPFAM" id="SSF56784">
    <property type="entry name" value="HAD-like"/>
    <property type="match status" value="1"/>
</dbReference>
<feature type="domain" description="FCP1 homology" evidence="1">
    <location>
        <begin position="4"/>
        <end position="184"/>
    </location>
</feature>
<dbReference type="SMART" id="SM00577">
    <property type="entry name" value="CPDc"/>
    <property type="match status" value="1"/>
</dbReference>
<name>A0ABT8TE54_9GAMM</name>
<dbReference type="InterPro" id="IPR004274">
    <property type="entry name" value="FCP1_dom"/>
</dbReference>
<dbReference type="EMBL" id="JAULRT010000052">
    <property type="protein sequence ID" value="MDO3382384.1"/>
    <property type="molecule type" value="Genomic_DNA"/>
</dbReference>
<dbReference type="Proteomes" id="UP001168380">
    <property type="component" value="Unassembled WGS sequence"/>
</dbReference>
<accession>A0ABT8TE54</accession>
<dbReference type="InterPro" id="IPR023214">
    <property type="entry name" value="HAD_sf"/>
</dbReference>
<comment type="caution">
    <text evidence="2">The sequence shown here is derived from an EMBL/GenBank/DDBJ whole genome shotgun (WGS) entry which is preliminary data.</text>
</comment>
<organism evidence="2 3">
    <name type="scientific">Gilvimarinus algae</name>
    <dbReference type="NCBI Taxonomy" id="3058037"/>
    <lineage>
        <taxon>Bacteria</taxon>
        <taxon>Pseudomonadati</taxon>
        <taxon>Pseudomonadota</taxon>
        <taxon>Gammaproteobacteria</taxon>
        <taxon>Cellvibrionales</taxon>
        <taxon>Cellvibrionaceae</taxon>
        <taxon>Gilvimarinus</taxon>
    </lineage>
</organism>
<dbReference type="PROSITE" id="PS50969">
    <property type="entry name" value="FCP1"/>
    <property type="match status" value="1"/>
</dbReference>
<dbReference type="InterPro" id="IPR036412">
    <property type="entry name" value="HAD-like_sf"/>
</dbReference>
<sequence>MGPLKSAKRLLVLDIDHTLINVPLYDPLIEALTKDGASAEEFYQNLPDGGVFIEAGSPTRVYPRPHLLSFLEGAEALGYELALCTTATKAYVRVVLPLCGVDLSRFVAVITQEALRHWGGKRMKDIAQFTALGYSPDNIVAIDDSTSVYLQPEHVFQISPFLVTGKGYIKDSALPDMLHRLAALGGRSLLKIRQHRQQHFQRERLIRDVSLAAFDSKKYKNLSSRPHIFDQRCADLDHHQGTDPPPPISLDHFLIFKDFGLVGDIRKVGKRLKVTNYCPEAWRDVPPDVSIIKLSGNLLNRLYCEWDREWIQNLCRFLGYTVDRDDVLTLAAISMQPTHTPRLHILAHETSVPGLASDALDVYSMS</sequence>
<reference evidence="2" key="1">
    <citation type="submission" date="2023-07" db="EMBL/GenBank/DDBJ databases">
        <title>Gilvimarinus algae sp. nov., isolated from the surface of Kelp.</title>
        <authorList>
            <person name="Sun Y.Y."/>
            <person name="Gong Y."/>
            <person name="Du Z.J."/>
        </authorList>
    </citation>
    <scope>NUCLEOTIDE SEQUENCE</scope>
    <source>
        <strain evidence="2">SDUM040014</strain>
    </source>
</reference>
<proteinExistence type="predicted"/>
<keyword evidence="2" id="KW-0378">Hydrolase</keyword>
<protein>
    <submittedName>
        <fullName evidence="2">HAD family hydrolase</fullName>
        <ecNumber evidence="2">3.1.3.-</ecNumber>
    </submittedName>
</protein>
<dbReference type="GO" id="GO:0016787">
    <property type="term" value="F:hydrolase activity"/>
    <property type="evidence" value="ECO:0007669"/>
    <property type="project" value="UniProtKB-KW"/>
</dbReference>
<gene>
    <name evidence="2" type="ORF">QWI16_09370</name>
</gene>
<keyword evidence="3" id="KW-1185">Reference proteome</keyword>
<evidence type="ECO:0000259" key="1">
    <source>
        <dbReference type="PROSITE" id="PS50969"/>
    </source>
</evidence>